<organism evidence="3 4">
    <name type="scientific">Streptomyces justiciae</name>
    <dbReference type="NCBI Taxonomy" id="2780140"/>
    <lineage>
        <taxon>Bacteria</taxon>
        <taxon>Bacillati</taxon>
        <taxon>Actinomycetota</taxon>
        <taxon>Actinomycetes</taxon>
        <taxon>Kitasatosporales</taxon>
        <taxon>Streptomycetaceae</taxon>
        <taxon>Streptomyces</taxon>
    </lineage>
</organism>
<evidence type="ECO:0000256" key="1">
    <source>
        <dbReference type="SAM" id="MobiDB-lite"/>
    </source>
</evidence>
<feature type="transmembrane region" description="Helical" evidence="2">
    <location>
        <begin position="6"/>
        <end position="27"/>
    </location>
</feature>
<protein>
    <submittedName>
        <fullName evidence="3">Uncharacterized protein</fullName>
    </submittedName>
</protein>
<comment type="caution">
    <text evidence="3">The sequence shown here is derived from an EMBL/GenBank/DDBJ whole genome shotgun (WGS) entry which is preliminary data.</text>
</comment>
<keyword evidence="2" id="KW-1133">Transmembrane helix</keyword>
<keyword evidence="2" id="KW-0812">Transmembrane</keyword>
<accession>A0ABU3M6V8</accession>
<keyword evidence="4" id="KW-1185">Reference proteome</keyword>
<keyword evidence="2" id="KW-0472">Membrane</keyword>
<evidence type="ECO:0000256" key="2">
    <source>
        <dbReference type="SAM" id="Phobius"/>
    </source>
</evidence>
<evidence type="ECO:0000313" key="3">
    <source>
        <dbReference type="EMBL" id="MDT7847250.1"/>
    </source>
</evidence>
<name>A0ABU3M6V8_9ACTN</name>
<sequence length="90" mass="9315">MSAASAADWLTCAGIGMGTGVVALGLLKAALDGDHPQTTAPRLPGYLPPPALPARAPRLRARHAAPPLIDETQPIHCVQPSRARHARKAA</sequence>
<feature type="region of interest" description="Disordered" evidence="1">
    <location>
        <begin position="66"/>
        <end position="90"/>
    </location>
</feature>
<reference evidence="4" key="1">
    <citation type="submission" date="2023-07" db="EMBL/GenBank/DDBJ databases">
        <title>Draft genome sequence of the endophytic actinobacterium Streptomyces justiciae WPN32, a potential antibiotic producer.</title>
        <authorList>
            <person name="Yasawong M."/>
            <person name="Pana W."/>
            <person name="Ganta P."/>
            <person name="Santapan N."/>
            <person name="Songngamsuk T."/>
            <person name="Phatcharaharikarn M."/>
            <person name="Kerdtoob S."/>
            <person name="Nantapong N."/>
        </authorList>
    </citation>
    <scope>NUCLEOTIDE SEQUENCE [LARGE SCALE GENOMIC DNA]</scope>
    <source>
        <strain evidence="4">WPN32</strain>
    </source>
</reference>
<dbReference type="Proteomes" id="UP001257948">
    <property type="component" value="Unassembled WGS sequence"/>
</dbReference>
<gene>
    <name evidence="3" type="ORF">RQC66_41660</name>
</gene>
<proteinExistence type="predicted"/>
<evidence type="ECO:0000313" key="4">
    <source>
        <dbReference type="Proteomes" id="UP001257948"/>
    </source>
</evidence>
<dbReference type="EMBL" id="JAVTLL010000045">
    <property type="protein sequence ID" value="MDT7847250.1"/>
    <property type="molecule type" value="Genomic_DNA"/>
</dbReference>
<dbReference type="RefSeq" id="WP_314207448.1">
    <property type="nucleotide sequence ID" value="NZ_JAVTLL010000045.1"/>
</dbReference>